<dbReference type="GO" id="GO:0009236">
    <property type="term" value="P:cobalamin biosynthetic process"/>
    <property type="evidence" value="ECO:0007669"/>
    <property type="project" value="UniProtKB-UniPathway"/>
</dbReference>
<keyword evidence="3" id="KW-0169">Cobalamin biosynthesis</keyword>
<evidence type="ECO:0000313" key="6">
    <source>
        <dbReference type="EMBL" id="QIZ78820.1"/>
    </source>
</evidence>
<protein>
    <submittedName>
        <fullName evidence="6">Precorrin-8X methylmutase</fullName>
    </submittedName>
</protein>
<dbReference type="EMBL" id="CP051180">
    <property type="protein sequence ID" value="QIZ78820.1"/>
    <property type="molecule type" value="Genomic_DNA"/>
</dbReference>
<sequence length="214" mass="22873">MKQLTAQGQQIERDSFGQIDLEIERDHGGHNFTHEEWAVVRRVIHSSGDFEFADLFCFSEDAAERGIAAIRNGANIVTDVNMIVTGLSDRRMAQFGNSAHCLISEPQVIEAAVASGKTRAIEAAHQAAKAGLLDGAIIGIGNAPTALFEFIRMAQAGEIKPALIIGLPVGFVRADESKQVLMDSGLEHISCRGRKGGSTLVVAALHALMVEAAK</sequence>
<keyword evidence="7" id="KW-1185">Reference proteome</keyword>
<dbReference type="PANTHER" id="PTHR43588:SF1">
    <property type="entry name" value="COBALT-PRECORRIN-8 METHYLMUTASE"/>
    <property type="match status" value="1"/>
</dbReference>
<evidence type="ECO:0000313" key="7">
    <source>
        <dbReference type="Proteomes" id="UP000501602"/>
    </source>
</evidence>
<evidence type="ECO:0000256" key="1">
    <source>
        <dbReference type="ARBA" id="ARBA00004953"/>
    </source>
</evidence>
<reference evidence="6 7" key="1">
    <citation type="submission" date="2020-04" db="EMBL/GenBank/DDBJ databases">
        <title>Ferrimonas sp. S7 isolated from sea water.</title>
        <authorList>
            <person name="Bae S.S."/>
            <person name="Baek K."/>
        </authorList>
    </citation>
    <scope>NUCLEOTIDE SEQUENCE [LARGE SCALE GENOMIC DNA]</scope>
    <source>
        <strain evidence="6 7">S7</strain>
    </source>
</reference>
<evidence type="ECO:0000256" key="4">
    <source>
        <dbReference type="ARBA" id="ARBA00023235"/>
    </source>
</evidence>
<feature type="domain" description="Cobalamin biosynthesis precorrin-8X methylmutase CobH/CbiC" evidence="5">
    <location>
        <begin position="10"/>
        <end position="209"/>
    </location>
</feature>
<dbReference type="Gene3D" id="3.40.50.10230">
    <property type="entry name" value="Cobalamin biosynthesis CobH/CbiC, precorrin-8X methylmutase"/>
    <property type="match status" value="1"/>
</dbReference>
<dbReference type="Pfam" id="PF02570">
    <property type="entry name" value="CbiC"/>
    <property type="match status" value="1"/>
</dbReference>
<comment type="similarity">
    <text evidence="2">Belongs to the CobH/CbiC family.</text>
</comment>
<evidence type="ECO:0000256" key="2">
    <source>
        <dbReference type="ARBA" id="ARBA00009774"/>
    </source>
</evidence>
<accession>A0A6H1UJN5</accession>
<dbReference type="GO" id="GO:0016993">
    <property type="term" value="F:precorrin-8X methylmutase activity"/>
    <property type="evidence" value="ECO:0007669"/>
    <property type="project" value="InterPro"/>
</dbReference>
<name>A0A6H1UJN5_9GAMM</name>
<comment type="pathway">
    <text evidence="1">Cofactor biosynthesis; adenosylcobalamin biosynthesis.</text>
</comment>
<dbReference type="InterPro" id="IPR003722">
    <property type="entry name" value="Cbl_synth_CobH/CbiC"/>
</dbReference>
<dbReference type="InterPro" id="IPR036588">
    <property type="entry name" value="CobH/CbiC_sf"/>
</dbReference>
<dbReference type="KEGG" id="fes:HER31_05020"/>
<dbReference type="Proteomes" id="UP000501602">
    <property type="component" value="Chromosome"/>
</dbReference>
<keyword evidence="4" id="KW-0413">Isomerase</keyword>
<gene>
    <name evidence="6" type="ORF">HER31_05020</name>
</gene>
<evidence type="ECO:0000256" key="3">
    <source>
        <dbReference type="ARBA" id="ARBA00022573"/>
    </source>
</evidence>
<dbReference type="UniPathway" id="UPA00148"/>
<dbReference type="SUPFAM" id="SSF63965">
    <property type="entry name" value="Precorrin-8X methylmutase CbiC/CobH"/>
    <property type="match status" value="1"/>
</dbReference>
<proteinExistence type="inferred from homology"/>
<evidence type="ECO:0000259" key="5">
    <source>
        <dbReference type="Pfam" id="PF02570"/>
    </source>
</evidence>
<dbReference type="AlphaFoldDB" id="A0A6H1UJN5"/>
<dbReference type="RefSeq" id="WP_168663165.1">
    <property type="nucleotide sequence ID" value="NZ_CP051180.1"/>
</dbReference>
<organism evidence="6 7">
    <name type="scientific">Ferrimonas lipolytica</name>
    <dbReference type="NCBI Taxonomy" id="2724191"/>
    <lineage>
        <taxon>Bacteria</taxon>
        <taxon>Pseudomonadati</taxon>
        <taxon>Pseudomonadota</taxon>
        <taxon>Gammaproteobacteria</taxon>
        <taxon>Alteromonadales</taxon>
        <taxon>Ferrimonadaceae</taxon>
        <taxon>Ferrimonas</taxon>
    </lineage>
</organism>
<dbReference type="PANTHER" id="PTHR43588">
    <property type="entry name" value="COBALT-PRECORRIN-8 METHYLMUTASE"/>
    <property type="match status" value="1"/>
</dbReference>